<dbReference type="EMBL" id="WEGH01000002">
    <property type="protein sequence ID" value="MQY05079.1"/>
    <property type="molecule type" value="Genomic_DNA"/>
</dbReference>
<dbReference type="InterPro" id="IPR027805">
    <property type="entry name" value="Transposase_HTH_dom"/>
</dbReference>
<reference evidence="2 3" key="1">
    <citation type="submission" date="2019-10" db="EMBL/GenBank/DDBJ databases">
        <title>Actinomadura rubteroloni sp. nov. and Actinomadura macrotermitis sp. nov., isolated from the gut of fungus growing-termite Macrotermes natalensis.</title>
        <authorList>
            <person name="Benndorf R."/>
            <person name="Martin K."/>
            <person name="Kuefner M."/>
            <person name="De Beer W."/>
            <person name="Kaster A.-K."/>
            <person name="Vollmers J."/>
            <person name="Poulsen M."/>
            <person name="Beemelmanns C."/>
        </authorList>
    </citation>
    <scope>NUCLEOTIDE SEQUENCE [LARGE SCALE GENOMIC DNA]</scope>
    <source>
        <strain evidence="2 3">RB68</strain>
    </source>
</reference>
<sequence length="76" mass="8032">MTPVYLRKGETFTALAGGFGVSTATAWRYVHRTVGLLAARTPALRRAAGDGLLYPVLDGALVPTAPTTRESTRNTA</sequence>
<protein>
    <recommendedName>
        <fullName evidence="1">Transposase Helix-turn-helix domain-containing protein</fullName>
    </recommendedName>
</protein>
<accession>A0A7K0BV68</accession>
<feature type="domain" description="Transposase Helix-turn-helix" evidence="1">
    <location>
        <begin position="4"/>
        <end position="42"/>
    </location>
</feature>
<dbReference type="AlphaFoldDB" id="A0A7K0BV68"/>
<dbReference type="OrthoDB" id="3471961at2"/>
<evidence type="ECO:0000313" key="3">
    <source>
        <dbReference type="Proteomes" id="UP000487268"/>
    </source>
</evidence>
<comment type="caution">
    <text evidence="2">The sequence shown here is derived from an EMBL/GenBank/DDBJ whole genome shotgun (WGS) entry which is preliminary data.</text>
</comment>
<evidence type="ECO:0000259" key="1">
    <source>
        <dbReference type="Pfam" id="PF13613"/>
    </source>
</evidence>
<evidence type="ECO:0000313" key="2">
    <source>
        <dbReference type="EMBL" id="MQY05079.1"/>
    </source>
</evidence>
<proteinExistence type="predicted"/>
<dbReference type="Pfam" id="PF13613">
    <property type="entry name" value="HTH_Tnp_4"/>
    <property type="match status" value="1"/>
</dbReference>
<organism evidence="2 3">
    <name type="scientific">Actinomadura macrotermitis</name>
    <dbReference type="NCBI Taxonomy" id="2585200"/>
    <lineage>
        <taxon>Bacteria</taxon>
        <taxon>Bacillati</taxon>
        <taxon>Actinomycetota</taxon>
        <taxon>Actinomycetes</taxon>
        <taxon>Streptosporangiales</taxon>
        <taxon>Thermomonosporaceae</taxon>
        <taxon>Actinomadura</taxon>
    </lineage>
</organism>
<name>A0A7K0BV68_9ACTN</name>
<dbReference type="Proteomes" id="UP000487268">
    <property type="component" value="Unassembled WGS sequence"/>
</dbReference>
<gene>
    <name evidence="2" type="ORF">ACRB68_31430</name>
</gene>
<keyword evidence="3" id="KW-1185">Reference proteome</keyword>